<evidence type="ECO:0000313" key="1">
    <source>
        <dbReference type="EMBL" id="KAK7948742.1"/>
    </source>
</evidence>
<dbReference type="GeneID" id="92078912"/>
<accession>A0ABR1Q883</accession>
<organism evidence="1 2">
    <name type="scientific">Apiospora aurea</name>
    <dbReference type="NCBI Taxonomy" id="335848"/>
    <lineage>
        <taxon>Eukaryota</taxon>
        <taxon>Fungi</taxon>
        <taxon>Dikarya</taxon>
        <taxon>Ascomycota</taxon>
        <taxon>Pezizomycotina</taxon>
        <taxon>Sordariomycetes</taxon>
        <taxon>Xylariomycetidae</taxon>
        <taxon>Amphisphaeriales</taxon>
        <taxon>Apiosporaceae</taxon>
        <taxon>Apiospora</taxon>
    </lineage>
</organism>
<dbReference type="EMBL" id="JAQQWE010000006">
    <property type="protein sequence ID" value="KAK7948742.1"/>
    <property type="molecule type" value="Genomic_DNA"/>
</dbReference>
<gene>
    <name evidence="1" type="ORF">PG986_009628</name>
</gene>
<dbReference type="RefSeq" id="XP_066698248.1">
    <property type="nucleotide sequence ID" value="XM_066845850.1"/>
</dbReference>
<evidence type="ECO:0000313" key="2">
    <source>
        <dbReference type="Proteomes" id="UP001391051"/>
    </source>
</evidence>
<reference evidence="1 2" key="1">
    <citation type="submission" date="2023-01" db="EMBL/GenBank/DDBJ databases">
        <title>Analysis of 21 Apiospora genomes using comparative genomics revels a genus with tremendous synthesis potential of carbohydrate active enzymes and secondary metabolites.</title>
        <authorList>
            <person name="Sorensen T."/>
        </authorList>
    </citation>
    <scope>NUCLEOTIDE SEQUENCE [LARGE SCALE GENOMIC DNA]</scope>
    <source>
        <strain evidence="1 2">CBS 24483</strain>
    </source>
</reference>
<protein>
    <submittedName>
        <fullName evidence="1">Uncharacterized protein</fullName>
    </submittedName>
</protein>
<sequence length="98" mass="10472">MELFATRALAGQLTRSPKPGNIIGSIVNPGSVRANTNRNQSLLARVVMFVLLLIVGRRVEVGGRTGSISATATSGCKFNSGHQNLLICKNKQRLIRGV</sequence>
<proteinExistence type="predicted"/>
<dbReference type="Proteomes" id="UP001391051">
    <property type="component" value="Unassembled WGS sequence"/>
</dbReference>
<name>A0ABR1Q883_9PEZI</name>
<keyword evidence="2" id="KW-1185">Reference proteome</keyword>
<comment type="caution">
    <text evidence="1">The sequence shown here is derived from an EMBL/GenBank/DDBJ whole genome shotgun (WGS) entry which is preliminary data.</text>
</comment>